<evidence type="ECO:0000256" key="1">
    <source>
        <dbReference type="SAM" id="MobiDB-lite"/>
    </source>
</evidence>
<sequence>MEMTDLRLVVATGALAAVAAAGAVAVWRRRPRPGVPLRAGAVLLAELLLVTAVALVVNRAEGFYPTWAALAQDGTTAHRPPATPGRLDATIRRLAADPDLPIAVPWRPPSLAASPGGGATVAVPAGYLRHPSWRYPAVLVLSSPADGWTDARMLTAARQDAPTAVVVAVRAAPDLDPGVLATGMPLDLQRDLRVTGHRWGLVASDHVRRSARDVAGRDPGRFPAPVIAAGPGPSGLATGLRAVAGQLPAPLAAPAPVLAPSAAAHQVGRHRPPAHGPVSGIGLRHGP</sequence>
<proteinExistence type="predicted"/>
<keyword evidence="4" id="KW-1185">Reference proteome</keyword>
<dbReference type="Proteomes" id="UP000199360">
    <property type="component" value="Unassembled WGS sequence"/>
</dbReference>
<keyword evidence="2" id="KW-0472">Membrane</keyword>
<feature type="transmembrane region" description="Helical" evidence="2">
    <location>
        <begin position="39"/>
        <end position="57"/>
    </location>
</feature>
<reference evidence="4" key="1">
    <citation type="submission" date="2016-06" db="EMBL/GenBank/DDBJ databases">
        <authorList>
            <person name="Varghese N."/>
            <person name="Submissions Spin"/>
        </authorList>
    </citation>
    <scope>NUCLEOTIDE SEQUENCE [LARGE SCALE GENOMIC DNA]</scope>
    <source>
        <strain evidence="4">DSM 45647</strain>
    </source>
</reference>
<protein>
    <recommendedName>
        <fullName evidence="5">Esterase</fullName>
    </recommendedName>
</protein>
<dbReference type="AlphaFoldDB" id="A0A1C5I6J8"/>
<dbReference type="STRING" id="745366.GA0070213_10522"/>
<feature type="transmembrane region" description="Helical" evidence="2">
    <location>
        <begin position="6"/>
        <end position="27"/>
    </location>
</feature>
<evidence type="ECO:0000256" key="2">
    <source>
        <dbReference type="SAM" id="Phobius"/>
    </source>
</evidence>
<gene>
    <name evidence="3" type="ORF">GA0070213_10522</name>
</gene>
<keyword evidence="2" id="KW-0812">Transmembrane</keyword>
<evidence type="ECO:0008006" key="5">
    <source>
        <dbReference type="Google" id="ProtNLM"/>
    </source>
</evidence>
<accession>A0A1C5I6J8</accession>
<dbReference type="EMBL" id="FMDM01000005">
    <property type="protein sequence ID" value="SCG54072.1"/>
    <property type="molecule type" value="Genomic_DNA"/>
</dbReference>
<evidence type="ECO:0000313" key="4">
    <source>
        <dbReference type="Proteomes" id="UP000199360"/>
    </source>
</evidence>
<feature type="region of interest" description="Disordered" evidence="1">
    <location>
        <begin position="262"/>
        <end position="287"/>
    </location>
</feature>
<organism evidence="3 4">
    <name type="scientific">Micromonospora humi</name>
    <dbReference type="NCBI Taxonomy" id="745366"/>
    <lineage>
        <taxon>Bacteria</taxon>
        <taxon>Bacillati</taxon>
        <taxon>Actinomycetota</taxon>
        <taxon>Actinomycetes</taxon>
        <taxon>Micromonosporales</taxon>
        <taxon>Micromonosporaceae</taxon>
        <taxon>Micromonospora</taxon>
    </lineage>
</organism>
<name>A0A1C5I6J8_9ACTN</name>
<keyword evidence="2" id="KW-1133">Transmembrane helix</keyword>
<evidence type="ECO:0000313" key="3">
    <source>
        <dbReference type="EMBL" id="SCG54072.1"/>
    </source>
</evidence>